<reference evidence="3" key="1">
    <citation type="submission" date="2021-03" db="EMBL/GenBank/DDBJ databases">
        <title>Draft genome sequence of rust myrtle Austropuccinia psidii MF-1, a brazilian biotype.</title>
        <authorList>
            <person name="Quecine M.C."/>
            <person name="Pachon D.M.R."/>
            <person name="Bonatelli M.L."/>
            <person name="Correr F.H."/>
            <person name="Franceschini L.M."/>
            <person name="Leite T.F."/>
            <person name="Margarido G.R.A."/>
            <person name="Almeida C.A."/>
            <person name="Ferrarezi J.A."/>
            <person name="Labate C.A."/>
        </authorList>
    </citation>
    <scope>NUCLEOTIDE SEQUENCE</scope>
    <source>
        <strain evidence="3">MF-1</strain>
    </source>
</reference>
<dbReference type="EMBL" id="AVOT02016444">
    <property type="protein sequence ID" value="MBW0501653.1"/>
    <property type="molecule type" value="Genomic_DNA"/>
</dbReference>
<feature type="region of interest" description="Disordered" evidence="1">
    <location>
        <begin position="37"/>
        <end position="60"/>
    </location>
</feature>
<proteinExistence type="predicted"/>
<comment type="caution">
    <text evidence="3">The sequence shown here is derived from an EMBL/GenBank/DDBJ whole genome shotgun (WGS) entry which is preliminary data.</text>
</comment>
<name>A0A9Q3HDQ7_9BASI</name>
<evidence type="ECO:0000256" key="1">
    <source>
        <dbReference type="SAM" id="MobiDB-lite"/>
    </source>
</evidence>
<organism evidence="3 4">
    <name type="scientific">Austropuccinia psidii MF-1</name>
    <dbReference type="NCBI Taxonomy" id="1389203"/>
    <lineage>
        <taxon>Eukaryota</taxon>
        <taxon>Fungi</taxon>
        <taxon>Dikarya</taxon>
        <taxon>Basidiomycota</taxon>
        <taxon>Pucciniomycotina</taxon>
        <taxon>Pucciniomycetes</taxon>
        <taxon>Pucciniales</taxon>
        <taxon>Sphaerophragmiaceae</taxon>
        <taxon>Austropuccinia</taxon>
    </lineage>
</organism>
<evidence type="ECO:0000256" key="2">
    <source>
        <dbReference type="SAM" id="SignalP"/>
    </source>
</evidence>
<dbReference type="OrthoDB" id="2506983at2759"/>
<feature type="chain" id="PRO_5040476070" evidence="2">
    <location>
        <begin position="29"/>
        <end position="670"/>
    </location>
</feature>
<gene>
    <name evidence="3" type="ORF">O181_041368</name>
</gene>
<feature type="compositionally biased region" description="Polar residues" evidence="1">
    <location>
        <begin position="157"/>
        <end position="177"/>
    </location>
</feature>
<dbReference type="AlphaFoldDB" id="A0A9Q3HDQ7"/>
<evidence type="ECO:0000313" key="4">
    <source>
        <dbReference type="Proteomes" id="UP000765509"/>
    </source>
</evidence>
<evidence type="ECO:0000313" key="3">
    <source>
        <dbReference type="EMBL" id="MBW0501653.1"/>
    </source>
</evidence>
<protein>
    <submittedName>
        <fullName evidence="3">Uncharacterized protein</fullName>
    </submittedName>
</protein>
<keyword evidence="2" id="KW-0732">Signal</keyword>
<feature type="signal peptide" evidence="2">
    <location>
        <begin position="1"/>
        <end position="28"/>
    </location>
</feature>
<feature type="region of interest" description="Disordered" evidence="1">
    <location>
        <begin position="151"/>
        <end position="180"/>
    </location>
</feature>
<sequence>MLKLLPQNLALGFGLSSLASILLPQSTGKPTFPHDYQSYSSASKLSGKRPSNQLSNPSADPTTWTLVDSIAEGSNSCNLVHNSSKLAKITTNNDKSFMPLSSHQDFPRFNLAHRPAQIGSTIPPVWLAKSPDHNNLAAEFLYRPTVSSPGPIGPHLASTQNNHQRAPTHHNPSSPVLLSSDHLRTNQNTQKELTHESLPNTHSSTPFIASTNSFQTYHNNHEQIEFTHNLISHHQQSLSHSAGGPLSTDPKFQALASFLLDESESDPSQQTNDLLAPSIFAPALPKLHPLQSPHSLFNPTQDNDQLIAHGRLSSDAKFQSMASLLLDEEESDTFQRTVDLLVPPVISTALPKLHPLQTPHSLFNPIRGNKMVRYFGDFWMTPNCQWIDPNTNEILKQGSFTHEDLGYLASNTKLVIPNPVWPSLSSLAETTNKLITLRPFEFWRFQDRKLIYLNQISADQVELVLQRFHDAIRLIPPETHGRSTISFFAFPVTYTEISQPNSNRGYIKFWDQSFNPWTSELGMRIRSLVETASFFSSILANRVQRISEFCQPNKKFLDWLKDVFFTPDDSLPVVGSVKATALENIRRSGAQNINLFGVPQKLFFLVVTKPTFANILDPTALSLLALWYRQQESKIWSTHFVTEDGFWRAVVEEILMRNEFRNLLHLNFWS</sequence>
<keyword evidence="4" id="KW-1185">Reference proteome</keyword>
<dbReference type="Proteomes" id="UP000765509">
    <property type="component" value="Unassembled WGS sequence"/>
</dbReference>
<accession>A0A9Q3HDQ7</accession>